<evidence type="ECO:0000313" key="9">
    <source>
        <dbReference type="EMBL" id="MFC1851144.1"/>
    </source>
</evidence>
<keyword evidence="8" id="KW-0175">Coiled coil</keyword>
<evidence type="ECO:0000256" key="3">
    <source>
        <dbReference type="ARBA" id="ARBA00022448"/>
    </source>
</evidence>
<sequence length="470" mass="54289">MITHVLIIMMTLMPGQAESHISPVLGQYIDLGLARNLALQQQNFNLEQSLLALKEAHGLFYPSLSLEARYSRAGGGRTLDIPIGDLMNPVYQMLNDIQAAQGQLPSFPTNLENEEIAFLREEEQETKLHMVQPLFQPVLFFNLKLKGHLHSMEHDVSNIYRRQLIFEIKKAYFTYLKTLQVVQLLQKTRLLVEENLRISEKLYQSDKVTQDVVYRSRAELSHLDQQVASAAKDSTLAQSYFNFLLNRELDTAVDLIDEQVLEEDYVCTYADSLSVALAHREEIRQLQTGIRAVQQQLKIAKTENYPGLVGVLDYGFEGENYRFSDEDDFWMASLVLQWNLFRGFQDRTKIDRSSTELRKLELRVRELENQISLQVREACEVVRVAKLSIFSSRERLTSARQSFEIVARKFEHGIVPHLVYLDARTTMTNAEINHILTRYDYQIHCAHLERVTASYSLDKNPSEQVQEAIK</sequence>
<comment type="subcellular location">
    <subcellularLocation>
        <location evidence="1">Cell outer membrane</location>
    </subcellularLocation>
</comment>
<evidence type="ECO:0000256" key="5">
    <source>
        <dbReference type="ARBA" id="ARBA00022692"/>
    </source>
</evidence>
<evidence type="ECO:0000256" key="7">
    <source>
        <dbReference type="ARBA" id="ARBA00023237"/>
    </source>
</evidence>
<dbReference type="SUPFAM" id="SSF56954">
    <property type="entry name" value="Outer membrane efflux proteins (OEP)"/>
    <property type="match status" value="1"/>
</dbReference>
<name>A0ABV6YY83_UNCC1</name>
<dbReference type="EMBL" id="JBHPBY010000157">
    <property type="protein sequence ID" value="MFC1851144.1"/>
    <property type="molecule type" value="Genomic_DNA"/>
</dbReference>
<dbReference type="Proteomes" id="UP001594351">
    <property type="component" value="Unassembled WGS sequence"/>
</dbReference>
<evidence type="ECO:0000256" key="2">
    <source>
        <dbReference type="ARBA" id="ARBA00007613"/>
    </source>
</evidence>
<comment type="caution">
    <text evidence="9">The sequence shown here is derived from an EMBL/GenBank/DDBJ whole genome shotgun (WGS) entry which is preliminary data.</text>
</comment>
<evidence type="ECO:0000256" key="4">
    <source>
        <dbReference type="ARBA" id="ARBA00022452"/>
    </source>
</evidence>
<accession>A0ABV6YY83</accession>
<proteinExistence type="inferred from homology"/>
<keyword evidence="10" id="KW-1185">Reference proteome</keyword>
<dbReference type="Gene3D" id="1.20.1600.10">
    <property type="entry name" value="Outer membrane efflux proteins (OEP)"/>
    <property type="match status" value="1"/>
</dbReference>
<evidence type="ECO:0000256" key="6">
    <source>
        <dbReference type="ARBA" id="ARBA00023136"/>
    </source>
</evidence>
<reference evidence="9 10" key="1">
    <citation type="submission" date="2024-09" db="EMBL/GenBank/DDBJ databases">
        <title>Laminarin stimulates single cell rates of sulfate reduction while oxygen inhibits transcriptomic activity in coastal marine sediment.</title>
        <authorList>
            <person name="Lindsay M."/>
            <person name="Orcutt B."/>
            <person name="Emerson D."/>
            <person name="Stepanauskas R."/>
            <person name="D'Angelo T."/>
        </authorList>
    </citation>
    <scope>NUCLEOTIDE SEQUENCE [LARGE SCALE GENOMIC DNA]</scope>
    <source>
        <strain evidence="9">SAG AM-311-K15</strain>
    </source>
</reference>
<keyword evidence="4" id="KW-1134">Transmembrane beta strand</keyword>
<gene>
    <name evidence="9" type="ORF">ACFL27_13195</name>
</gene>
<dbReference type="PANTHER" id="PTHR30026">
    <property type="entry name" value="OUTER MEMBRANE PROTEIN TOLC"/>
    <property type="match status" value="1"/>
</dbReference>
<dbReference type="Pfam" id="PF02321">
    <property type="entry name" value="OEP"/>
    <property type="match status" value="1"/>
</dbReference>
<keyword evidence="5" id="KW-0812">Transmembrane</keyword>
<comment type="similarity">
    <text evidence="2">Belongs to the outer membrane factor (OMF) (TC 1.B.17) family.</text>
</comment>
<feature type="coiled-coil region" evidence="8">
    <location>
        <begin position="350"/>
        <end position="377"/>
    </location>
</feature>
<evidence type="ECO:0000256" key="8">
    <source>
        <dbReference type="SAM" id="Coils"/>
    </source>
</evidence>
<dbReference type="InterPro" id="IPR051906">
    <property type="entry name" value="TolC-like"/>
</dbReference>
<keyword evidence="7" id="KW-0998">Cell outer membrane</keyword>
<evidence type="ECO:0000256" key="1">
    <source>
        <dbReference type="ARBA" id="ARBA00004442"/>
    </source>
</evidence>
<protein>
    <submittedName>
        <fullName evidence="9">TolC family protein</fullName>
    </submittedName>
</protein>
<evidence type="ECO:0000313" key="10">
    <source>
        <dbReference type="Proteomes" id="UP001594351"/>
    </source>
</evidence>
<keyword evidence="3" id="KW-0813">Transport</keyword>
<dbReference type="PANTHER" id="PTHR30026:SF20">
    <property type="entry name" value="OUTER MEMBRANE PROTEIN TOLC"/>
    <property type="match status" value="1"/>
</dbReference>
<dbReference type="InterPro" id="IPR003423">
    <property type="entry name" value="OMP_efflux"/>
</dbReference>
<keyword evidence="6" id="KW-0472">Membrane</keyword>
<organism evidence="9 10">
    <name type="scientific">candidate division CSSED10-310 bacterium</name>
    <dbReference type="NCBI Taxonomy" id="2855610"/>
    <lineage>
        <taxon>Bacteria</taxon>
        <taxon>Bacteria division CSSED10-310</taxon>
    </lineage>
</organism>